<dbReference type="CDD" id="cd02440">
    <property type="entry name" value="AdoMet_MTases"/>
    <property type="match status" value="1"/>
</dbReference>
<dbReference type="Gene3D" id="3.40.50.150">
    <property type="entry name" value="Vaccinia Virus protein VP39"/>
    <property type="match status" value="1"/>
</dbReference>
<comment type="caution">
    <text evidence="2">The sequence shown here is derived from an EMBL/GenBank/DDBJ whole genome shotgun (WGS) entry which is preliminary data.</text>
</comment>
<dbReference type="Proteomes" id="UP000011690">
    <property type="component" value="Unassembled WGS sequence"/>
</dbReference>
<gene>
    <name evidence="2" type="ORF">C494_07930</name>
</gene>
<feature type="domain" description="Methyltransferase type 11" evidence="1">
    <location>
        <begin position="1"/>
        <end position="75"/>
    </location>
</feature>
<dbReference type="AlphaFoldDB" id="L9WNJ8"/>
<dbReference type="eggNOG" id="arCOG01783">
    <property type="taxonomic scope" value="Archaea"/>
</dbReference>
<name>L9WNJ8_9EURY</name>
<dbReference type="PANTHER" id="PTHR43591:SF24">
    <property type="entry name" value="2-METHOXY-6-POLYPRENYL-1,4-BENZOQUINOL METHYLASE, MITOCHONDRIAL"/>
    <property type="match status" value="1"/>
</dbReference>
<dbReference type="PANTHER" id="PTHR43591">
    <property type="entry name" value="METHYLTRANSFERASE"/>
    <property type="match status" value="1"/>
</dbReference>
<dbReference type="RefSeq" id="WP_006065749.1">
    <property type="nucleotide sequence ID" value="NZ_AOHY01000016.1"/>
</dbReference>
<dbReference type="SUPFAM" id="SSF53335">
    <property type="entry name" value="S-adenosyl-L-methionine-dependent methyltransferases"/>
    <property type="match status" value="1"/>
</dbReference>
<dbReference type="GO" id="GO:0032259">
    <property type="term" value="P:methylation"/>
    <property type="evidence" value="ECO:0007669"/>
    <property type="project" value="UniProtKB-KW"/>
</dbReference>
<dbReference type="EMBL" id="AOHY01000016">
    <property type="protein sequence ID" value="ELY49923.1"/>
    <property type="molecule type" value="Genomic_DNA"/>
</dbReference>
<sequence length="87" mass="9802">MGLDINEGMLAVAAEIAADLLHSIEWRQGDATELPFSDESFDVVCCQQALQFFDDPGAPVREMRRVLEPGGRVVLSVWRPLDYQPRR</sequence>
<dbReference type="InterPro" id="IPR013216">
    <property type="entry name" value="Methyltransf_11"/>
</dbReference>
<proteinExistence type="predicted"/>
<reference evidence="2 3" key="1">
    <citation type="journal article" date="2014" name="PLoS Genet.">
        <title>Phylogenetically driven sequencing of extremely halophilic archaea reveals strategies for static and dynamic osmo-response.</title>
        <authorList>
            <person name="Becker E.A."/>
            <person name="Seitzer P.M."/>
            <person name="Tritt A."/>
            <person name="Larsen D."/>
            <person name="Krusor M."/>
            <person name="Yao A.I."/>
            <person name="Wu D."/>
            <person name="Madern D."/>
            <person name="Eisen J.A."/>
            <person name="Darling A.E."/>
            <person name="Facciotti M.T."/>
        </authorList>
    </citation>
    <scope>NUCLEOTIDE SEQUENCE [LARGE SCALE GENOMIC DNA]</scope>
    <source>
        <strain evidence="2 3">JCM 10635</strain>
    </source>
</reference>
<dbReference type="PATRIC" id="fig|1227500.6.peg.1597"/>
<evidence type="ECO:0000313" key="3">
    <source>
        <dbReference type="Proteomes" id="UP000011690"/>
    </source>
</evidence>
<protein>
    <submittedName>
        <fullName evidence="2">Methyltransferase type 11</fullName>
    </submittedName>
</protein>
<dbReference type="GeneID" id="89224404"/>
<dbReference type="InterPro" id="IPR029063">
    <property type="entry name" value="SAM-dependent_MTases_sf"/>
</dbReference>
<keyword evidence="3" id="KW-1185">Reference proteome</keyword>
<organism evidence="2 3">
    <name type="scientific">Natronorubrum bangense JCM 10635</name>
    <dbReference type="NCBI Taxonomy" id="1227500"/>
    <lineage>
        <taxon>Archaea</taxon>
        <taxon>Methanobacteriati</taxon>
        <taxon>Methanobacteriota</taxon>
        <taxon>Stenosarchaea group</taxon>
        <taxon>Halobacteria</taxon>
        <taxon>Halobacteriales</taxon>
        <taxon>Natrialbaceae</taxon>
        <taxon>Natronorubrum</taxon>
    </lineage>
</organism>
<evidence type="ECO:0000259" key="1">
    <source>
        <dbReference type="Pfam" id="PF08241"/>
    </source>
</evidence>
<accession>L9WNJ8</accession>
<dbReference type="STRING" id="1227500.C494_07930"/>
<dbReference type="GO" id="GO:0008757">
    <property type="term" value="F:S-adenosylmethionine-dependent methyltransferase activity"/>
    <property type="evidence" value="ECO:0007669"/>
    <property type="project" value="InterPro"/>
</dbReference>
<dbReference type="Pfam" id="PF08241">
    <property type="entry name" value="Methyltransf_11"/>
    <property type="match status" value="1"/>
</dbReference>
<keyword evidence="2" id="KW-0808">Transferase</keyword>
<evidence type="ECO:0000313" key="2">
    <source>
        <dbReference type="EMBL" id="ELY49923.1"/>
    </source>
</evidence>
<keyword evidence="2" id="KW-0489">Methyltransferase</keyword>